<protein>
    <submittedName>
        <fullName evidence="2">Uncharacterized protein</fullName>
    </submittedName>
</protein>
<sequence>DEARAGGRGAGGLRDGHPAGREVRAQRDGRGPQARAGPARQV</sequence>
<feature type="compositionally biased region" description="Gly residues" evidence="1">
    <location>
        <begin position="1"/>
        <end position="13"/>
    </location>
</feature>
<accession>A0A6J4NRN8</accession>
<organism evidence="2">
    <name type="scientific">uncultured Rubrobacteraceae bacterium</name>
    <dbReference type="NCBI Taxonomy" id="349277"/>
    <lineage>
        <taxon>Bacteria</taxon>
        <taxon>Bacillati</taxon>
        <taxon>Actinomycetota</taxon>
        <taxon>Rubrobacteria</taxon>
        <taxon>Rubrobacterales</taxon>
        <taxon>Rubrobacteraceae</taxon>
        <taxon>environmental samples</taxon>
    </lineage>
</organism>
<proteinExistence type="predicted"/>
<evidence type="ECO:0000256" key="1">
    <source>
        <dbReference type="SAM" id="MobiDB-lite"/>
    </source>
</evidence>
<evidence type="ECO:0000313" key="2">
    <source>
        <dbReference type="EMBL" id="CAA9391831.1"/>
    </source>
</evidence>
<feature type="compositionally biased region" description="Basic and acidic residues" evidence="1">
    <location>
        <begin position="14"/>
        <end position="30"/>
    </location>
</feature>
<feature type="non-terminal residue" evidence="2">
    <location>
        <position position="42"/>
    </location>
</feature>
<reference evidence="2" key="1">
    <citation type="submission" date="2020-02" db="EMBL/GenBank/DDBJ databases">
        <authorList>
            <person name="Meier V. D."/>
        </authorList>
    </citation>
    <scope>NUCLEOTIDE SEQUENCE</scope>
    <source>
        <strain evidence="2">AVDCRST_MAG22</strain>
    </source>
</reference>
<name>A0A6J4NRN8_9ACTN</name>
<feature type="region of interest" description="Disordered" evidence="1">
    <location>
        <begin position="1"/>
        <end position="42"/>
    </location>
</feature>
<gene>
    <name evidence="2" type="ORF">AVDCRST_MAG22-680</name>
</gene>
<feature type="non-terminal residue" evidence="2">
    <location>
        <position position="1"/>
    </location>
</feature>
<dbReference type="EMBL" id="CADCUV010000031">
    <property type="protein sequence ID" value="CAA9391831.1"/>
    <property type="molecule type" value="Genomic_DNA"/>
</dbReference>
<dbReference type="AlphaFoldDB" id="A0A6J4NRN8"/>